<comment type="caution">
    <text evidence="3">The sequence shown here is derived from an EMBL/GenBank/DDBJ whole genome shotgun (WGS) entry which is preliminary data.</text>
</comment>
<name>A0A553HQ63_9PEZI</name>
<dbReference type="AlphaFoldDB" id="A0A553HQ63"/>
<accession>A0A553HQ63</accession>
<dbReference type="PANTHER" id="PTHR35394">
    <property type="entry name" value="DUF3176 DOMAIN-CONTAINING PROTEIN"/>
    <property type="match status" value="1"/>
</dbReference>
<dbReference type="Proteomes" id="UP000319160">
    <property type="component" value="Unassembled WGS sequence"/>
</dbReference>
<keyword evidence="2" id="KW-1133">Transmembrane helix</keyword>
<dbReference type="PANTHER" id="PTHR35394:SF5">
    <property type="entry name" value="DUF3176 DOMAIN-CONTAINING PROTEIN"/>
    <property type="match status" value="1"/>
</dbReference>
<proteinExistence type="predicted"/>
<dbReference type="OrthoDB" id="5242705at2759"/>
<feature type="transmembrane region" description="Helical" evidence="2">
    <location>
        <begin position="213"/>
        <end position="235"/>
    </location>
</feature>
<sequence length="308" mass="34507">MDYVTTNHTPEAIDEDLSQLPSSPRPNKDIYCRWPKRNSTTGARLGPDTKIGAFTYDVSNGLMPSSYELDESYSIANFSSYWALNRSDDDWDPHVSQDPTFVTRFGMVIAVLSGIGKQTQQTNRDDENGPLPTNWINGIPLGLGTYWMNYLLGLPWYLRPDLMDPFDTISTGIDNIATTMTNALREIGNNSYGGVSKANGTVLRADICTEIHWPWFSFPAAILLATLYIMIHTVVDSLRDSSPVRTWKSSVLPLLYYGLKKEAQRGELESRHDLAHDAKRRKVCLQRDINGDWGLEKDTTGPSSDSSS</sequence>
<evidence type="ECO:0000313" key="4">
    <source>
        <dbReference type="Proteomes" id="UP000319160"/>
    </source>
</evidence>
<dbReference type="EMBL" id="VFLP01000059">
    <property type="protein sequence ID" value="TRX90098.1"/>
    <property type="molecule type" value="Genomic_DNA"/>
</dbReference>
<evidence type="ECO:0000256" key="1">
    <source>
        <dbReference type="SAM" id="MobiDB-lite"/>
    </source>
</evidence>
<keyword evidence="2" id="KW-0472">Membrane</keyword>
<evidence type="ECO:0000313" key="3">
    <source>
        <dbReference type="EMBL" id="TRX90098.1"/>
    </source>
</evidence>
<feature type="region of interest" description="Disordered" evidence="1">
    <location>
        <begin position="1"/>
        <end position="29"/>
    </location>
</feature>
<evidence type="ECO:0000256" key="2">
    <source>
        <dbReference type="SAM" id="Phobius"/>
    </source>
</evidence>
<gene>
    <name evidence="3" type="ORF">FHL15_009017</name>
</gene>
<keyword evidence="2" id="KW-0812">Transmembrane</keyword>
<protein>
    <submittedName>
        <fullName evidence="3">Uncharacterized protein</fullName>
    </submittedName>
</protein>
<keyword evidence="4" id="KW-1185">Reference proteome</keyword>
<reference evidence="4" key="1">
    <citation type="submission" date="2019-06" db="EMBL/GenBank/DDBJ databases">
        <title>Draft genome sequence of the griseofulvin-producing fungus Xylaria cubensis strain G536.</title>
        <authorList>
            <person name="Mead M.E."/>
            <person name="Raja H.A."/>
            <person name="Steenwyk J.L."/>
            <person name="Knowles S.L."/>
            <person name="Oberlies N.H."/>
            <person name="Rokas A."/>
        </authorList>
    </citation>
    <scope>NUCLEOTIDE SEQUENCE [LARGE SCALE GENOMIC DNA]</scope>
    <source>
        <strain evidence="4">G536</strain>
    </source>
</reference>
<dbReference type="STRING" id="2512241.A0A553HQ63"/>
<organism evidence="3 4">
    <name type="scientific">Xylaria flabelliformis</name>
    <dbReference type="NCBI Taxonomy" id="2512241"/>
    <lineage>
        <taxon>Eukaryota</taxon>
        <taxon>Fungi</taxon>
        <taxon>Dikarya</taxon>
        <taxon>Ascomycota</taxon>
        <taxon>Pezizomycotina</taxon>
        <taxon>Sordariomycetes</taxon>
        <taxon>Xylariomycetidae</taxon>
        <taxon>Xylariales</taxon>
        <taxon>Xylariaceae</taxon>
        <taxon>Xylaria</taxon>
    </lineage>
</organism>